<accession>A0A226WLD2</accession>
<reference evidence="2" key="1">
    <citation type="submission" date="2017-01" db="EMBL/GenBank/DDBJ databases">
        <title>Genome Analysis of Deinococcus marmoris KOPRI26562.</title>
        <authorList>
            <person name="Kim J.H."/>
            <person name="Oh H.-M."/>
        </authorList>
    </citation>
    <scope>NUCLEOTIDE SEQUENCE [LARGE SCALE GENOMIC DNA]</scope>
    <source>
        <strain evidence="2">PAMC 26633</strain>
    </source>
</reference>
<protein>
    <submittedName>
        <fullName evidence="1">Uncharacterized protein</fullName>
    </submittedName>
</protein>
<dbReference type="EMBL" id="MTHB01000290">
    <property type="protein sequence ID" value="OXC71933.1"/>
    <property type="molecule type" value="Genomic_DNA"/>
</dbReference>
<gene>
    <name evidence="1" type="ORF">BSU04_44835</name>
</gene>
<name>A0A226WLD2_CABSO</name>
<sequence>MAFNARSGFRTRERSLPARCPLVARFLPASGTVAEPLGGFATLARRASR</sequence>
<comment type="caution">
    <text evidence="1">The sequence shown here is derived from an EMBL/GenBank/DDBJ whole genome shotgun (WGS) entry which is preliminary data.</text>
</comment>
<organism evidence="1 2">
    <name type="scientific">Caballeronia sordidicola</name>
    <name type="common">Burkholderia sordidicola</name>
    <dbReference type="NCBI Taxonomy" id="196367"/>
    <lineage>
        <taxon>Bacteria</taxon>
        <taxon>Pseudomonadati</taxon>
        <taxon>Pseudomonadota</taxon>
        <taxon>Betaproteobacteria</taxon>
        <taxon>Burkholderiales</taxon>
        <taxon>Burkholderiaceae</taxon>
        <taxon>Caballeronia</taxon>
    </lineage>
</organism>
<proteinExistence type="predicted"/>
<dbReference type="AlphaFoldDB" id="A0A226WLD2"/>
<evidence type="ECO:0000313" key="1">
    <source>
        <dbReference type="EMBL" id="OXC71933.1"/>
    </source>
</evidence>
<evidence type="ECO:0000313" key="2">
    <source>
        <dbReference type="Proteomes" id="UP000214720"/>
    </source>
</evidence>
<dbReference type="Proteomes" id="UP000214720">
    <property type="component" value="Unassembled WGS sequence"/>
</dbReference>